<evidence type="ECO:0000259" key="1">
    <source>
        <dbReference type="Pfam" id="PF12867"/>
    </source>
</evidence>
<dbReference type="Gene3D" id="1.20.120.450">
    <property type="entry name" value="dinb family like domain"/>
    <property type="match status" value="1"/>
</dbReference>
<keyword evidence="3" id="KW-1185">Reference proteome</keyword>
<dbReference type="Proteomes" id="UP000287224">
    <property type="component" value="Unassembled WGS sequence"/>
</dbReference>
<dbReference type="Pfam" id="PF12867">
    <property type="entry name" value="DinB_2"/>
    <property type="match status" value="1"/>
</dbReference>
<name>A0A401ZNT0_9CHLR</name>
<dbReference type="EMBL" id="BIFQ01000002">
    <property type="protein sequence ID" value="GCE08529.1"/>
    <property type="molecule type" value="Genomic_DNA"/>
</dbReference>
<feature type="domain" description="DinB-like" evidence="1">
    <location>
        <begin position="22"/>
        <end position="156"/>
    </location>
</feature>
<dbReference type="OrthoDB" id="157719at2"/>
<evidence type="ECO:0000313" key="3">
    <source>
        <dbReference type="Proteomes" id="UP000287224"/>
    </source>
</evidence>
<dbReference type="AlphaFoldDB" id="A0A401ZNT0"/>
<evidence type="ECO:0000313" key="2">
    <source>
        <dbReference type="EMBL" id="GCE08529.1"/>
    </source>
</evidence>
<sequence>MTEQALPLITFYNGWKSYQRGLIEMIAPLTVEQLAAPAPGHQWTIGQIAQHMVGNRVWWFQVWMGEGNLDLAPIAHWDPSDKVEVAPRNAAELVAGLESTWNMIADALGRWTAADLEQVFQPPSALGEEERANWPSFSRQWIIWHTFEHEIHHGGELSLALGSYGLPGIYGDI</sequence>
<dbReference type="RefSeq" id="WP_126601059.1">
    <property type="nucleotide sequence ID" value="NZ_BIFQ01000002.1"/>
</dbReference>
<dbReference type="SUPFAM" id="SSF109854">
    <property type="entry name" value="DinB/YfiT-like putative metalloenzymes"/>
    <property type="match status" value="1"/>
</dbReference>
<proteinExistence type="predicted"/>
<dbReference type="InterPro" id="IPR034660">
    <property type="entry name" value="DinB/YfiT-like"/>
</dbReference>
<gene>
    <name evidence="2" type="ORF">KDAU_58580</name>
</gene>
<reference evidence="3" key="1">
    <citation type="submission" date="2018-12" db="EMBL/GenBank/DDBJ databases">
        <title>Tengunoibacter tsumagoiensis gen. nov., sp. nov., Dictyobacter kobayashii sp. nov., D. alpinus sp. nov., and D. joshuensis sp. nov. and description of Dictyobacteraceae fam. nov. within the order Ktedonobacterales isolated from Tengu-no-mugimeshi.</title>
        <authorList>
            <person name="Wang C.M."/>
            <person name="Zheng Y."/>
            <person name="Sakai Y."/>
            <person name="Toyoda A."/>
            <person name="Minakuchi Y."/>
            <person name="Abe K."/>
            <person name="Yokota A."/>
            <person name="Yabe S."/>
        </authorList>
    </citation>
    <scope>NUCLEOTIDE SEQUENCE [LARGE SCALE GENOMIC DNA]</scope>
    <source>
        <strain evidence="3">S-27</strain>
    </source>
</reference>
<organism evidence="2 3">
    <name type="scientific">Dictyobacter aurantiacus</name>
    <dbReference type="NCBI Taxonomy" id="1936993"/>
    <lineage>
        <taxon>Bacteria</taxon>
        <taxon>Bacillati</taxon>
        <taxon>Chloroflexota</taxon>
        <taxon>Ktedonobacteria</taxon>
        <taxon>Ktedonobacterales</taxon>
        <taxon>Dictyobacteraceae</taxon>
        <taxon>Dictyobacter</taxon>
    </lineage>
</organism>
<protein>
    <recommendedName>
        <fullName evidence="1">DinB-like domain-containing protein</fullName>
    </recommendedName>
</protein>
<comment type="caution">
    <text evidence="2">The sequence shown here is derived from an EMBL/GenBank/DDBJ whole genome shotgun (WGS) entry which is preliminary data.</text>
</comment>
<accession>A0A401ZNT0</accession>
<dbReference type="InterPro" id="IPR024775">
    <property type="entry name" value="DinB-like"/>
</dbReference>